<evidence type="ECO:0000256" key="1">
    <source>
        <dbReference type="SAM" id="Phobius"/>
    </source>
</evidence>
<accession>A0A7W3TJG2</accession>
<proteinExistence type="predicted"/>
<keyword evidence="1" id="KW-0812">Transmembrane</keyword>
<evidence type="ECO:0000313" key="2">
    <source>
        <dbReference type="EMBL" id="MBB1059478.1"/>
    </source>
</evidence>
<keyword evidence="1" id="KW-1133">Transmembrane helix</keyword>
<reference evidence="2 3" key="1">
    <citation type="submission" date="2020-08" db="EMBL/GenBank/DDBJ databases">
        <authorList>
            <person name="Xu S."/>
            <person name="Li A."/>
        </authorList>
    </citation>
    <scope>NUCLEOTIDE SEQUENCE [LARGE SCALE GENOMIC DNA]</scope>
    <source>
        <strain evidence="2 3">119BY6-57</strain>
    </source>
</reference>
<feature type="transmembrane region" description="Helical" evidence="1">
    <location>
        <begin position="28"/>
        <end position="46"/>
    </location>
</feature>
<protein>
    <recommendedName>
        <fullName evidence="4">DUF4175 domain-containing protein</fullName>
    </recommendedName>
</protein>
<dbReference type="Proteomes" id="UP000523196">
    <property type="component" value="Unassembled WGS sequence"/>
</dbReference>
<dbReference type="AlphaFoldDB" id="A0A7W3TJG2"/>
<keyword evidence="3" id="KW-1185">Reference proteome</keyword>
<keyword evidence="1" id="KW-0472">Membrane</keyword>
<evidence type="ECO:0008006" key="4">
    <source>
        <dbReference type="Google" id="ProtNLM"/>
    </source>
</evidence>
<comment type="caution">
    <text evidence="2">The sequence shown here is derived from an EMBL/GenBank/DDBJ whole genome shotgun (WGS) entry which is preliminary data.</text>
</comment>
<name>A0A7W3TJG2_9GAMM</name>
<organism evidence="2 3">
    <name type="scientific">Marilutibacter spongiae</name>
    <dbReference type="NCBI Taxonomy" id="2025720"/>
    <lineage>
        <taxon>Bacteria</taxon>
        <taxon>Pseudomonadati</taxon>
        <taxon>Pseudomonadota</taxon>
        <taxon>Gammaproteobacteria</taxon>
        <taxon>Lysobacterales</taxon>
        <taxon>Lysobacteraceae</taxon>
        <taxon>Marilutibacter</taxon>
    </lineage>
</organism>
<gene>
    <name evidence="2" type="ORF">H4F98_02710</name>
</gene>
<dbReference type="RefSeq" id="WP_182685116.1">
    <property type="nucleotide sequence ID" value="NZ_JACHTF010000002.1"/>
</dbReference>
<sequence length="50" mass="5499">MSWLAIALLVVGLYLAFKLAGVALKLVMWALVLLAAYWLLAPLLGMPRPF</sequence>
<dbReference type="EMBL" id="JACHTF010000002">
    <property type="protein sequence ID" value="MBB1059478.1"/>
    <property type="molecule type" value="Genomic_DNA"/>
</dbReference>
<evidence type="ECO:0000313" key="3">
    <source>
        <dbReference type="Proteomes" id="UP000523196"/>
    </source>
</evidence>